<accession>A0A5J5ABM1</accession>
<evidence type="ECO:0000259" key="13">
    <source>
        <dbReference type="PROSITE" id="PS50011"/>
    </source>
</evidence>
<evidence type="ECO:0000256" key="10">
    <source>
        <dbReference type="ARBA" id="ARBA00047899"/>
    </source>
</evidence>
<evidence type="ECO:0000256" key="3">
    <source>
        <dbReference type="ARBA" id="ARBA00012513"/>
    </source>
</evidence>
<dbReference type="EC" id="2.7.11.1" evidence="3"/>
<dbReference type="Pfam" id="PF00069">
    <property type="entry name" value="Pkinase"/>
    <property type="match status" value="1"/>
</dbReference>
<evidence type="ECO:0000313" key="16">
    <source>
        <dbReference type="Proteomes" id="UP000325577"/>
    </source>
</evidence>
<name>A0A5J5ABM1_9ASTE</name>
<evidence type="ECO:0000259" key="14">
    <source>
        <dbReference type="PROSITE" id="PS50816"/>
    </source>
</evidence>
<feature type="domain" description="Protein kinase" evidence="13">
    <location>
        <begin position="1"/>
        <end position="177"/>
    </location>
</feature>
<dbReference type="GO" id="GO:0005524">
    <property type="term" value="F:ATP binding"/>
    <property type="evidence" value="ECO:0007669"/>
    <property type="project" value="UniProtKB-UniRule"/>
</dbReference>
<dbReference type="InterPro" id="IPR000719">
    <property type="entry name" value="Prot_kinase_dom"/>
</dbReference>
<dbReference type="GO" id="GO:0106310">
    <property type="term" value="F:protein serine kinase activity"/>
    <property type="evidence" value="ECO:0007669"/>
    <property type="project" value="RHEA"/>
</dbReference>
<dbReference type="AlphaFoldDB" id="A0A5J5ABM1"/>
<dbReference type="PROSITE" id="PS00107">
    <property type="entry name" value="PROTEIN_KINASE_ATP"/>
    <property type="match status" value="1"/>
</dbReference>
<dbReference type="PANTHER" id="PTHR43895:SF33">
    <property type="entry name" value="PROTEIN KINASE DOMAIN-CONTAINING PROTEIN"/>
    <property type="match status" value="1"/>
</dbReference>
<dbReference type="Gene3D" id="3.30.200.20">
    <property type="entry name" value="Phosphorylase Kinase, domain 1"/>
    <property type="match status" value="1"/>
</dbReference>
<evidence type="ECO:0000256" key="1">
    <source>
        <dbReference type="ARBA" id="ARBA00001936"/>
    </source>
</evidence>
<dbReference type="SMART" id="SM00220">
    <property type="entry name" value="S_TKc"/>
    <property type="match status" value="1"/>
</dbReference>
<evidence type="ECO:0000256" key="12">
    <source>
        <dbReference type="PROSITE-ProRule" id="PRU10141"/>
    </source>
</evidence>
<dbReference type="InterPro" id="IPR017441">
    <property type="entry name" value="Protein_kinase_ATP_BS"/>
</dbReference>
<keyword evidence="7" id="KW-0418">Kinase</keyword>
<keyword evidence="5" id="KW-0808">Transferase</keyword>
<dbReference type="OrthoDB" id="193931at2759"/>
<evidence type="ECO:0000256" key="7">
    <source>
        <dbReference type="ARBA" id="ARBA00022777"/>
    </source>
</evidence>
<comment type="catalytic activity">
    <reaction evidence="11">
        <text>L-seryl-[protein] + ATP = O-phospho-L-seryl-[protein] + ADP + H(+)</text>
        <dbReference type="Rhea" id="RHEA:17989"/>
        <dbReference type="Rhea" id="RHEA-COMP:9863"/>
        <dbReference type="Rhea" id="RHEA-COMP:11604"/>
        <dbReference type="ChEBI" id="CHEBI:15378"/>
        <dbReference type="ChEBI" id="CHEBI:29999"/>
        <dbReference type="ChEBI" id="CHEBI:30616"/>
        <dbReference type="ChEBI" id="CHEBI:83421"/>
        <dbReference type="ChEBI" id="CHEBI:456216"/>
        <dbReference type="EC" id="2.7.11.1"/>
    </reaction>
</comment>
<dbReference type="PROSITE" id="PS50816">
    <property type="entry name" value="NAF"/>
    <property type="match status" value="1"/>
</dbReference>
<keyword evidence="9" id="KW-0464">Manganese</keyword>
<comment type="catalytic activity">
    <reaction evidence="10">
        <text>L-threonyl-[protein] + ATP = O-phospho-L-threonyl-[protein] + ADP + H(+)</text>
        <dbReference type="Rhea" id="RHEA:46608"/>
        <dbReference type="Rhea" id="RHEA-COMP:11060"/>
        <dbReference type="Rhea" id="RHEA-COMP:11605"/>
        <dbReference type="ChEBI" id="CHEBI:15378"/>
        <dbReference type="ChEBI" id="CHEBI:30013"/>
        <dbReference type="ChEBI" id="CHEBI:30616"/>
        <dbReference type="ChEBI" id="CHEBI:61977"/>
        <dbReference type="ChEBI" id="CHEBI:456216"/>
        <dbReference type="EC" id="2.7.11.1"/>
    </reaction>
</comment>
<gene>
    <name evidence="15" type="ORF">F0562_035442</name>
</gene>
<dbReference type="Gene3D" id="1.10.510.10">
    <property type="entry name" value="Transferase(Phosphotransferase) domain 1"/>
    <property type="match status" value="1"/>
</dbReference>
<dbReference type="InterPro" id="IPR018451">
    <property type="entry name" value="NAF/FISL_domain"/>
</dbReference>
<evidence type="ECO:0000256" key="9">
    <source>
        <dbReference type="ARBA" id="ARBA00023211"/>
    </source>
</evidence>
<dbReference type="Proteomes" id="UP000325577">
    <property type="component" value="Linkage Group LG21"/>
</dbReference>
<comment type="similarity">
    <text evidence="2">Belongs to the protein kinase superfamily. CAMK Ser/Thr protein kinase family. SNF1 subfamily.</text>
</comment>
<protein>
    <recommendedName>
        <fullName evidence="3">non-specific serine/threonine protein kinase</fullName>
        <ecNumber evidence="3">2.7.11.1</ecNumber>
    </recommendedName>
</protein>
<dbReference type="CDD" id="cd12195">
    <property type="entry name" value="CIPK_C"/>
    <property type="match status" value="1"/>
</dbReference>
<comment type="cofactor">
    <cofactor evidence="1">
        <name>Mn(2+)</name>
        <dbReference type="ChEBI" id="CHEBI:29035"/>
    </cofactor>
</comment>
<dbReference type="PANTHER" id="PTHR43895">
    <property type="entry name" value="CALCIUM/CALMODULIN-DEPENDENT PROTEIN KINASE KINASE-RELATED"/>
    <property type="match status" value="1"/>
</dbReference>
<keyword evidence="4" id="KW-0723">Serine/threonine-protein kinase</keyword>
<feature type="domain" description="NAF" evidence="14">
    <location>
        <begin position="201"/>
        <end position="225"/>
    </location>
</feature>
<evidence type="ECO:0000256" key="4">
    <source>
        <dbReference type="ARBA" id="ARBA00022527"/>
    </source>
</evidence>
<feature type="binding site" evidence="12">
    <location>
        <position position="55"/>
    </location>
    <ligand>
        <name>ATP</name>
        <dbReference type="ChEBI" id="CHEBI:30616"/>
    </ligand>
</feature>
<dbReference type="FunFam" id="3.30.310.80:FF:000005">
    <property type="entry name" value="Non-specific serine/threonine protein kinase"/>
    <property type="match status" value="1"/>
</dbReference>
<dbReference type="EMBL" id="CM018045">
    <property type="protein sequence ID" value="KAA8527689.1"/>
    <property type="molecule type" value="Genomic_DNA"/>
</dbReference>
<proteinExistence type="inferred from homology"/>
<dbReference type="InterPro" id="IPR004041">
    <property type="entry name" value="NAF_dom"/>
</dbReference>
<evidence type="ECO:0000313" key="15">
    <source>
        <dbReference type="EMBL" id="KAA8527689.1"/>
    </source>
</evidence>
<dbReference type="SUPFAM" id="SSF56112">
    <property type="entry name" value="Protein kinase-like (PK-like)"/>
    <property type="match status" value="1"/>
</dbReference>
<dbReference type="InterPro" id="IPR011009">
    <property type="entry name" value="Kinase-like_dom_sf"/>
</dbReference>
<dbReference type="GO" id="GO:0004674">
    <property type="term" value="F:protein serine/threonine kinase activity"/>
    <property type="evidence" value="ECO:0007669"/>
    <property type="project" value="UniProtKB-KW"/>
</dbReference>
<dbReference type="Pfam" id="PF03822">
    <property type="entry name" value="NAF"/>
    <property type="match status" value="1"/>
</dbReference>
<keyword evidence="6 12" id="KW-0547">Nucleotide-binding</keyword>
<dbReference type="GO" id="GO:0007165">
    <property type="term" value="P:signal transduction"/>
    <property type="evidence" value="ECO:0007669"/>
    <property type="project" value="InterPro"/>
</dbReference>
<keyword evidence="16" id="KW-1185">Reference proteome</keyword>
<organism evidence="15 16">
    <name type="scientific">Nyssa sinensis</name>
    <dbReference type="NCBI Taxonomy" id="561372"/>
    <lineage>
        <taxon>Eukaryota</taxon>
        <taxon>Viridiplantae</taxon>
        <taxon>Streptophyta</taxon>
        <taxon>Embryophyta</taxon>
        <taxon>Tracheophyta</taxon>
        <taxon>Spermatophyta</taxon>
        <taxon>Magnoliopsida</taxon>
        <taxon>eudicotyledons</taxon>
        <taxon>Gunneridae</taxon>
        <taxon>Pentapetalae</taxon>
        <taxon>asterids</taxon>
        <taxon>Cornales</taxon>
        <taxon>Nyssaceae</taxon>
        <taxon>Nyssa</taxon>
    </lineage>
</organism>
<reference evidence="15 16" key="1">
    <citation type="submission" date="2019-09" db="EMBL/GenBank/DDBJ databases">
        <title>A chromosome-level genome assembly of the Chinese tupelo Nyssa sinensis.</title>
        <authorList>
            <person name="Yang X."/>
            <person name="Kang M."/>
            <person name="Yang Y."/>
            <person name="Xiong H."/>
            <person name="Wang M."/>
            <person name="Zhang Z."/>
            <person name="Wang Z."/>
            <person name="Wu H."/>
            <person name="Ma T."/>
            <person name="Liu J."/>
            <person name="Xi Z."/>
        </authorList>
    </citation>
    <scope>NUCLEOTIDE SEQUENCE [LARGE SCALE GENOMIC DNA]</scope>
    <source>
        <strain evidence="15">J267</strain>
        <tissue evidence="15">Leaf</tissue>
    </source>
</reference>
<evidence type="ECO:0000256" key="11">
    <source>
        <dbReference type="ARBA" id="ARBA00048679"/>
    </source>
</evidence>
<keyword evidence="8 12" id="KW-0067">ATP-binding</keyword>
<evidence type="ECO:0000256" key="6">
    <source>
        <dbReference type="ARBA" id="ARBA00022741"/>
    </source>
</evidence>
<evidence type="ECO:0000256" key="2">
    <source>
        <dbReference type="ARBA" id="ARBA00006234"/>
    </source>
</evidence>
<sequence>MEPRRIARFAPLSRTTSTGGVILGKYELGRLLGRGSFAKVFHGRSLSDNITVAVKVIDKSKIVDTNMEPRISRSKTASYTPHVVLRRTPRRKYFEGRGYDGAKADAWSCGVILFVFLAGSLPFDDSNIPNMYQKIHRREFQFPAWISKPAKYIISQLLDPNPNTRMSIEVLMGLSWFKKSLRTESRCCSLELDLVSGKDCKYTLTMNAFDIISMSSGLDLSGLFETSANQREKRFTSKASVELIEERLTQVGEKLGFRAEKGKSGAIGLVNMKSVVLAKILEVSPELMLVEVKVVDGWEEFEQLHWNDMKTKLEDIVLSWHNDVS</sequence>
<evidence type="ECO:0000256" key="5">
    <source>
        <dbReference type="ARBA" id="ARBA00022679"/>
    </source>
</evidence>
<evidence type="ECO:0000256" key="8">
    <source>
        <dbReference type="ARBA" id="ARBA00022840"/>
    </source>
</evidence>
<dbReference type="PROSITE" id="PS50011">
    <property type="entry name" value="PROTEIN_KINASE_DOM"/>
    <property type="match status" value="1"/>
</dbReference>
<dbReference type="Gene3D" id="3.30.310.80">
    <property type="entry name" value="Kinase associated domain 1, KA1"/>
    <property type="match status" value="1"/>
</dbReference>